<name>A0ABU4WES7_9FUSO</name>
<dbReference type="EMBL" id="JAVIKH010000016">
    <property type="protein sequence ID" value="MDX8336910.1"/>
    <property type="molecule type" value="Genomic_DNA"/>
</dbReference>
<dbReference type="Proteomes" id="UP001279681">
    <property type="component" value="Unassembled WGS sequence"/>
</dbReference>
<feature type="transmembrane region" description="Helical" evidence="1">
    <location>
        <begin position="12"/>
        <end position="37"/>
    </location>
</feature>
<dbReference type="Pfam" id="PF09335">
    <property type="entry name" value="VTT_dom"/>
    <property type="match status" value="1"/>
</dbReference>
<dbReference type="RefSeq" id="WP_320314267.1">
    <property type="nucleotide sequence ID" value="NZ_JAVIKH010000016.1"/>
</dbReference>
<keyword evidence="4" id="KW-1185">Reference proteome</keyword>
<keyword evidence="1" id="KW-0812">Transmembrane</keyword>
<evidence type="ECO:0000256" key="1">
    <source>
        <dbReference type="SAM" id="Phobius"/>
    </source>
</evidence>
<keyword evidence="1" id="KW-0472">Membrane</keyword>
<organism evidence="3 4">
    <name type="scientific">Candidatus Cetobacterium colombiensis</name>
    <dbReference type="NCBI Taxonomy" id="3073100"/>
    <lineage>
        <taxon>Bacteria</taxon>
        <taxon>Fusobacteriati</taxon>
        <taxon>Fusobacteriota</taxon>
        <taxon>Fusobacteriia</taxon>
        <taxon>Fusobacteriales</taxon>
        <taxon>Fusobacteriaceae</taxon>
        <taxon>Cetobacterium</taxon>
    </lineage>
</organism>
<comment type="caution">
    <text evidence="3">The sequence shown here is derived from an EMBL/GenBank/DDBJ whole genome shotgun (WGS) entry which is preliminary data.</text>
</comment>
<evidence type="ECO:0000313" key="4">
    <source>
        <dbReference type="Proteomes" id="UP001279681"/>
    </source>
</evidence>
<keyword evidence="1" id="KW-1133">Transmembrane helix</keyword>
<dbReference type="InterPro" id="IPR051311">
    <property type="entry name" value="DedA_domain"/>
</dbReference>
<evidence type="ECO:0000313" key="3">
    <source>
        <dbReference type="EMBL" id="MDX8336910.1"/>
    </source>
</evidence>
<gene>
    <name evidence="3" type="ORF">RFV38_10445</name>
</gene>
<feature type="transmembrane region" description="Helical" evidence="1">
    <location>
        <begin position="43"/>
        <end position="65"/>
    </location>
</feature>
<dbReference type="PANTHER" id="PTHR42709">
    <property type="entry name" value="ALKALINE PHOSPHATASE LIKE PROTEIN"/>
    <property type="match status" value="1"/>
</dbReference>
<sequence>MLEILKNYGLYGIIIASLLEATVLPIPMETISIPAYLSAKENIIYLLIILVSFSTLGSIVGYSIWKRLGKIIRNKYREKDIFIKIKILYERNIFLTLLSSAFTPIPFEAYVMVAGILSINFKLFLIGVVLSRILRHFPQGLLIYFYGDKILDNIKLYSFLIIMFIFSFNLVKYLILKKIKASDI</sequence>
<accession>A0ABU4WES7</accession>
<feature type="transmembrane region" description="Helical" evidence="1">
    <location>
        <begin position="154"/>
        <end position="175"/>
    </location>
</feature>
<proteinExistence type="predicted"/>
<feature type="domain" description="VTT" evidence="2">
    <location>
        <begin position="27"/>
        <end position="138"/>
    </location>
</feature>
<protein>
    <submittedName>
        <fullName evidence="3">VTT domain-containing protein</fullName>
    </submittedName>
</protein>
<dbReference type="InterPro" id="IPR032816">
    <property type="entry name" value="VTT_dom"/>
</dbReference>
<evidence type="ECO:0000259" key="2">
    <source>
        <dbReference type="Pfam" id="PF09335"/>
    </source>
</evidence>
<feature type="transmembrane region" description="Helical" evidence="1">
    <location>
        <begin position="109"/>
        <end position="134"/>
    </location>
</feature>
<reference evidence="4" key="1">
    <citation type="submission" date="2023-07" db="EMBL/GenBank/DDBJ databases">
        <authorList>
            <person name="Colorado M.A."/>
            <person name="Villamil L.M."/>
            <person name="Melo J.F."/>
            <person name="Rodriguez J.A."/>
            <person name="Ruiz R.Y."/>
        </authorList>
    </citation>
    <scope>NUCLEOTIDE SEQUENCE [LARGE SCALE GENOMIC DNA]</scope>
    <source>
        <strain evidence="4">C33</strain>
    </source>
</reference>